<gene>
    <name evidence="1" type="ORF">SEMRO_1356_G265670.1</name>
</gene>
<accession>A0A9N8HU82</accession>
<dbReference type="EMBL" id="CAICTM010001354">
    <property type="protein sequence ID" value="CAB9522913.1"/>
    <property type="molecule type" value="Genomic_DNA"/>
</dbReference>
<dbReference type="Proteomes" id="UP001153069">
    <property type="component" value="Unassembled WGS sequence"/>
</dbReference>
<sequence length="502" mass="58106">MSEEKTNERALTAIPYHELGAVHPDQSVVRPTERYYKCGGEKAADLLAMCIGLKTFDLREAGNVEVEPYCSMKLKKKVVPTQKHFCEEIRRRCILEGIIPGPKCGNWERKKCLGWLQAHPLQNSNDRAFVIQEEMKLFDLVMRAHCREAQEEKSENKKEKASPWVTTEPYVRLIECMLDDSIREKFLEMHRLGDREELDARNSEDRPETVYESCARLFNDNDHEVFSRCLPDLHFSFAEVLDCSFEHMPGAITPDEVKRRWGDCRAKLIKIIAKWELSGNGFGQRVEEDEAFGHLGEDELQCGDNRANFLDSQTKEHILYLWHVSDDQEILKNVMSVISESCAASTLACSSVAPSDNASARKRKADERALGFFRAKMSLAMHTMSRAAIWKELRETQEKLFESQLKVMKTKSTNLSELYMGRIRMLEANCTAIQECLDTLDCEDAMKPKKKKKRTKTAVPFQLDIEERHGGWLFVLALRKKKIVLWWWQRCEYSRKSACCLW</sequence>
<comment type="caution">
    <text evidence="1">The sequence shown here is derived from an EMBL/GenBank/DDBJ whole genome shotgun (WGS) entry which is preliminary data.</text>
</comment>
<proteinExistence type="predicted"/>
<dbReference type="AlphaFoldDB" id="A0A9N8HU82"/>
<protein>
    <submittedName>
        <fullName evidence="1">Uncharacterized protein</fullName>
    </submittedName>
</protein>
<dbReference type="OrthoDB" id="54011at2759"/>
<reference evidence="1" key="1">
    <citation type="submission" date="2020-06" db="EMBL/GenBank/DDBJ databases">
        <authorList>
            <consortium name="Plant Systems Biology data submission"/>
        </authorList>
    </citation>
    <scope>NUCLEOTIDE SEQUENCE</scope>
    <source>
        <strain evidence="1">D6</strain>
    </source>
</reference>
<name>A0A9N8HU82_9STRA</name>
<evidence type="ECO:0000313" key="2">
    <source>
        <dbReference type="Proteomes" id="UP001153069"/>
    </source>
</evidence>
<keyword evidence="2" id="KW-1185">Reference proteome</keyword>
<evidence type="ECO:0000313" key="1">
    <source>
        <dbReference type="EMBL" id="CAB9522913.1"/>
    </source>
</evidence>
<organism evidence="1 2">
    <name type="scientific">Seminavis robusta</name>
    <dbReference type="NCBI Taxonomy" id="568900"/>
    <lineage>
        <taxon>Eukaryota</taxon>
        <taxon>Sar</taxon>
        <taxon>Stramenopiles</taxon>
        <taxon>Ochrophyta</taxon>
        <taxon>Bacillariophyta</taxon>
        <taxon>Bacillariophyceae</taxon>
        <taxon>Bacillariophycidae</taxon>
        <taxon>Naviculales</taxon>
        <taxon>Naviculaceae</taxon>
        <taxon>Seminavis</taxon>
    </lineage>
</organism>